<dbReference type="PANTHER" id="PTHR21015">
    <property type="entry name" value="UDP-N-ACETYLGLUCOSAMINE--N-ACETYLMURAMYL-(PENTAPEPTIDE) PYROPHOSPHORYL-UNDECAPRENOL N-ACETYLGLUCOSAMINE TRANSFERASE 1"/>
    <property type="match status" value="1"/>
</dbReference>
<evidence type="ECO:0000313" key="13">
    <source>
        <dbReference type="EMBL" id="CAK8162467.1"/>
    </source>
</evidence>
<protein>
    <recommendedName>
        <fullName evidence="10">UDP-N-acetylglucosamine--N-acetylmuramyl-(pentapeptide) pyrophosphoryl-undecaprenol N-acetylglucosamine transferase</fullName>
        <ecNumber evidence="10">2.4.1.227</ecNumber>
    </recommendedName>
    <alternativeName>
        <fullName evidence="10">Undecaprenyl-PP-MurNAc-pentapeptide-UDPGlcNAc GlcNAc transferase</fullName>
    </alternativeName>
</protein>
<comment type="caution">
    <text evidence="13">The sequence shown here is derived from an EMBL/GenBank/DDBJ whole genome shotgun (WGS) entry which is preliminary data.</text>
</comment>
<name>A0ABM9N7C1_9RICK</name>
<keyword evidence="6 10" id="KW-0573">Peptidoglycan synthesis</keyword>
<dbReference type="SUPFAM" id="SSF53756">
    <property type="entry name" value="UDP-Glycosyltransferase/glycogen phosphorylase"/>
    <property type="match status" value="1"/>
</dbReference>
<keyword evidence="4 10" id="KW-0808">Transferase</keyword>
<evidence type="ECO:0000256" key="5">
    <source>
        <dbReference type="ARBA" id="ARBA00022960"/>
    </source>
</evidence>
<comment type="pathway">
    <text evidence="10">Cell wall biogenesis; peptidoglycan biosynthesis.</text>
</comment>
<evidence type="ECO:0000256" key="2">
    <source>
        <dbReference type="ARBA" id="ARBA00022618"/>
    </source>
</evidence>
<dbReference type="Gene3D" id="3.40.50.2000">
    <property type="entry name" value="Glycogen Phosphorylase B"/>
    <property type="match status" value="2"/>
</dbReference>
<evidence type="ECO:0000256" key="6">
    <source>
        <dbReference type="ARBA" id="ARBA00022984"/>
    </source>
</evidence>
<gene>
    <name evidence="10 13" type="primary">murG</name>
    <name evidence="13" type="ORF">CAXC1_150061</name>
</gene>
<feature type="binding site" evidence="10">
    <location>
        <position position="119"/>
    </location>
    <ligand>
        <name>UDP-N-acetyl-alpha-D-glucosamine</name>
        <dbReference type="ChEBI" id="CHEBI:57705"/>
    </ligand>
</feature>
<feature type="binding site" evidence="10">
    <location>
        <position position="160"/>
    </location>
    <ligand>
        <name>UDP-N-acetyl-alpha-D-glucosamine</name>
        <dbReference type="ChEBI" id="CHEBI:57705"/>
    </ligand>
</feature>
<dbReference type="CDD" id="cd03785">
    <property type="entry name" value="GT28_MurG"/>
    <property type="match status" value="1"/>
</dbReference>
<comment type="function">
    <text evidence="10">Cell wall formation. Catalyzes the transfer of a GlcNAc subunit on undecaprenyl-pyrophosphoryl-MurNAc-pentapeptide (lipid intermediate I) to form undecaprenyl-pyrophosphoryl-MurNAc-(pentapeptide)GlcNAc (lipid intermediate II).</text>
</comment>
<keyword evidence="9 10" id="KW-0961">Cell wall biogenesis/degradation</keyword>
<evidence type="ECO:0000256" key="1">
    <source>
        <dbReference type="ARBA" id="ARBA00022475"/>
    </source>
</evidence>
<keyword evidence="7 10" id="KW-0472">Membrane</keyword>
<dbReference type="EMBL" id="CAWVOK010000006">
    <property type="protein sequence ID" value="CAK8162467.1"/>
    <property type="molecule type" value="Genomic_DNA"/>
</dbReference>
<dbReference type="Pfam" id="PF03033">
    <property type="entry name" value="Glyco_transf_28"/>
    <property type="match status" value="1"/>
</dbReference>
<evidence type="ECO:0000256" key="10">
    <source>
        <dbReference type="HAMAP-Rule" id="MF_00033"/>
    </source>
</evidence>
<feature type="binding site" evidence="10">
    <location>
        <position position="188"/>
    </location>
    <ligand>
        <name>UDP-N-acetyl-alpha-D-glucosamine</name>
        <dbReference type="ChEBI" id="CHEBI:57705"/>
    </ligand>
</feature>
<dbReference type="PANTHER" id="PTHR21015:SF22">
    <property type="entry name" value="GLYCOSYLTRANSFERASE"/>
    <property type="match status" value="1"/>
</dbReference>
<keyword evidence="14" id="KW-1185">Reference proteome</keyword>
<dbReference type="EC" id="2.4.1.227" evidence="10"/>
<evidence type="ECO:0000259" key="12">
    <source>
        <dbReference type="Pfam" id="PF04101"/>
    </source>
</evidence>
<keyword evidence="2 10" id="KW-0132">Cell division</keyword>
<comment type="catalytic activity">
    <reaction evidence="10">
        <text>di-trans,octa-cis-undecaprenyl diphospho-N-acetyl-alpha-D-muramoyl-L-alanyl-D-glutamyl-meso-2,6-diaminopimeloyl-D-alanyl-D-alanine + UDP-N-acetyl-alpha-D-glucosamine = di-trans,octa-cis-undecaprenyl diphospho-[N-acetyl-alpha-D-glucosaminyl-(1-&gt;4)]-N-acetyl-alpha-D-muramoyl-L-alanyl-D-glutamyl-meso-2,6-diaminopimeloyl-D-alanyl-D-alanine + UDP + H(+)</text>
        <dbReference type="Rhea" id="RHEA:31227"/>
        <dbReference type="ChEBI" id="CHEBI:15378"/>
        <dbReference type="ChEBI" id="CHEBI:57705"/>
        <dbReference type="ChEBI" id="CHEBI:58223"/>
        <dbReference type="ChEBI" id="CHEBI:61387"/>
        <dbReference type="ChEBI" id="CHEBI:61388"/>
        <dbReference type="EC" id="2.4.1.227"/>
    </reaction>
</comment>
<comment type="caution">
    <text evidence="10">Lacks conserved residue(s) required for the propagation of feature annotation.</text>
</comment>
<dbReference type="HAMAP" id="MF_00033">
    <property type="entry name" value="MurG"/>
    <property type="match status" value="1"/>
</dbReference>
<evidence type="ECO:0000256" key="3">
    <source>
        <dbReference type="ARBA" id="ARBA00022676"/>
    </source>
</evidence>
<evidence type="ECO:0000259" key="11">
    <source>
        <dbReference type="Pfam" id="PF03033"/>
    </source>
</evidence>
<dbReference type="InterPro" id="IPR006009">
    <property type="entry name" value="GlcNAc_MurG"/>
</dbReference>
<feature type="binding site" evidence="10">
    <location>
        <position position="287"/>
    </location>
    <ligand>
        <name>UDP-N-acetyl-alpha-D-glucosamine</name>
        <dbReference type="ChEBI" id="CHEBI:57705"/>
    </ligand>
</feature>
<evidence type="ECO:0000256" key="8">
    <source>
        <dbReference type="ARBA" id="ARBA00023306"/>
    </source>
</evidence>
<dbReference type="Proteomes" id="UP001314181">
    <property type="component" value="Unassembled WGS sequence"/>
</dbReference>
<comment type="similarity">
    <text evidence="10">Belongs to the glycosyltransferase 28 family. MurG subfamily.</text>
</comment>
<organism evidence="13 14">
    <name type="scientific">Candidatus Xenohaliotis californiensis</name>
    <dbReference type="NCBI Taxonomy" id="84677"/>
    <lineage>
        <taxon>Bacteria</taxon>
        <taxon>Pseudomonadati</taxon>
        <taxon>Pseudomonadota</taxon>
        <taxon>Alphaproteobacteria</taxon>
        <taxon>Rickettsiales</taxon>
        <taxon>Anaplasmataceae</taxon>
        <taxon>Candidatus Xenohaliotis</taxon>
    </lineage>
</organism>
<keyword evidence="8 10" id="KW-0131">Cell cycle</keyword>
<dbReference type="GO" id="GO:0016757">
    <property type="term" value="F:glycosyltransferase activity"/>
    <property type="evidence" value="ECO:0007669"/>
    <property type="project" value="UniProtKB-KW"/>
</dbReference>
<sequence length="357" mass="39256">MKTKIAIITGGTGGHVFPAIALSEQLKIRDIEHVFMADYRVLHLMPKESTYLLNIKPNCNKLHKKIVSAYSIIAATKKTTQILKKEKPDALVSFGGYATIPAVLAAKHLKIPTILHEQNTVLGSSHKIFAKQAAAIAISFSEVERLKDKTNIVHTGNPVRKSILDLNMLNNNNYNNDKNFNILILGGSQGSQEIDQITSNILTQEINNYKINIVHQCRPENIKKISAGYTNLGIANDVSHFFNNIGEKIAKANLVICRAGATTIAENLAANKPAIYIPYKHASHNHQMKNAQFVVKNGAGLLFEQNAESLIDTIKKLLNQPMLLANLSVNAKNIAMPNASAQLAELTLKHARLKQPV</sequence>
<evidence type="ECO:0000256" key="4">
    <source>
        <dbReference type="ARBA" id="ARBA00022679"/>
    </source>
</evidence>
<feature type="domain" description="Glycosyltransferase family 28 N-terminal" evidence="11">
    <location>
        <begin position="5"/>
        <end position="137"/>
    </location>
</feature>
<evidence type="ECO:0000256" key="7">
    <source>
        <dbReference type="ARBA" id="ARBA00023136"/>
    </source>
</evidence>
<keyword evidence="5 10" id="KW-0133">Cell shape</keyword>
<accession>A0ABM9N7C1</accession>
<keyword evidence="1 10" id="KW-1003">Cell membrane</keyword>
<dbReference type="Pfam" id="PF04101">
    <property type="entry name" value="Glyco_tran_28_C"/>
    <property type="match status" value="1"/>
</dbReference>
<dbReference type="RefSeq" id="WP_338363525.1">
    <property type="nucleotide sequence ID" value="NZ_CAWVOK010000006.1"/>
</dbReference>
<feature type="binding site" evidence="10">
    <location>
        <begin position="12"/>
        <end position="14"/>
    </location>
    <ligand>
        <name>UDP-N-acetyl-alpha-D-glucosamine</name>
        <dbReference type="ChEBI" id="CHEBI:57705"/>
    </ligand>
</feature>
<evidence type="ECO:0000313" key="14">
    <source>
        <dbReference type="Proteomes" id="UP001314181"/>
    </source>
</evidence>
<proteinExistence type="inferred from homology"/>
<dbReference type="InterPro" id="IPR004276">
    <property type="entry name" value="GlycoTrans_28_N"/>
</dbReference>
<feature type="domain" description="Glycosyl transferase family 28 C-terminal" evidence="12">
    <location>
        <begin position="182"/>
        <end position="335"/>
    </location>
</feature>
<comment type="subcellular location">
    <subcellularLocation>
        <location evidence="10">Cell membrane</location>
        <topology evidence="10">Peripheral membrane protein</topology>
        <orientation evidence="10">Cytoplasmic side</orientation>
    </subcellularLocation>
</comment>
<keyword evidence="3 10" id="KW-0328">Glycosyltransferase</keyword>
<evidence type="ECO:0000256" key="9">
    <source>
        <dbReference type="ARBA" id="ARBA00023316"/>
    </source>
</evidence>
<reference evidence="13 14" key="1">
    <citation type="submission" date="2024-01" db="EMBL/GenBank/DDBJ databases">
        <authorList>
            <person name="Kunselman E."/>
        </authorList>
    </citation>
    <scope>NUCLEOTIDE SEQUENCE [LARGE SCALE GENOMIC DNA]</scope>
    <source>
        <strain evidence="13">2 abalone samples</strain>
    </source>
</reference>
<dbReference type="NCBIfam" id="TIGR01133">
    <property type="entry name" value="murG"/>
    <property type="match status" value="1"/>
</dbReference>
<dbReference type="InterPro" id="IPR007235">
    <property type="entry name" value="Glyco_trans_28_C"/>
</dbReference>